<gene>
    <name evidence="1" type="ORF">GKE97_27085</name>
</gene>
<reference evidence="1 2" key="1">
    <citation type="journal article" date="2019" name="Nat. Med.">
        <title>A library of human gut bacterial isolates paired with longitudinal multiomics data enables mechanistic microbiome research.</title>
        <authorList>
            <person name="Poyet M."/>
            <person name="Groussin M."/>
            <person name="Gibbons S.M."/>
            <person name="Avila-Pacheco J."/>
            <person name="Jiang X."/>
            <person name="Kearney S.M."/>
            <person name="Perrotta A.R."/>
            <person name="Berdy B."/>
            <person name="Zhao S."/>
            <person name="Lieberman T.D."/>
            <person name="Swanson P.K."/>
            <person name="Smith M."/>
            <person name="Roesemann S."/>
            <person name="Alexander J.E."/>
            <person name="Rich S.A."/>
            <person name="Livny J."/>
            <person name="Vlamakis H."/>
            <person name="Clish C."/>
            <person name="Bullock K."/>
            <person name="Deik A."/>
            <person name="Scott J."/>
            <person name="Pierce K.A."/>
            <person name="Xavier R.J."/>
            <person name="Alm E.J."/>
        </authorList>
    </citation>
    <scope>NUCLEOTIDE SEQUENCE [LARGE SCALE GENOMIC DNA]</scope>
    <source>
        <strain evidence="1 2">BIOML-A2</strain>
    </source>
</reference>
<dbReference type="RefSeq" id="WP_172698258.1">
    <property type="nucleotide sequence ID" value="NZ_JAQLWY010000015.1"/>
</dbReference>
<accession>A0A6I2R9Y5</accession>
<name>A0A6I2R9Y5_FLAPL</name>
<proteinExistence type="predicted"/>
<dbReference type="EMBL" id="WKPR01000083">
    <property type="protein sequence ID" value="MSB23105.1"/>
    <property type="molecule type" value="Genomic_DNA"/>
</dbReference>
<dbReference type="Proteomes" id="UP000434475">
    <property type="component" value="Unassembled WGS sequence"/>
</dbReference>
<sequence>MSQKFAWLPVKDADLATLKRELCVAPEYEDKAVAKFQKFSTDNDFDQYGLAAHPNPLTLKSVLAGSDIQELFTTPGEEWFFTLETKEPGFLMDHAPCMFQNSKTGRRCYVTQPYLPMCGNNSRDAKAERQAWMKHLETWAKDVMGVKYKVLDQSSWYFSDTVLVVFYLDGNIVG</sequence>
<protein>
    <submittedName>
        <fullName evidence="1">Uncharacterized protein</fullName>
    </submittedName>
</protein>
<organism evidence="1 2">
    <name type="scientific">Flavonifractor plautii</name>
    <name type="common">Fusobacterium plautii</name>
    <dbReference type="NCBI Taxonomy" id="292800"/>
    <lineage>
        <taxon>Bacteria</taxon>
        <taxon>Bacillati</taxon>
        <taxon>Bacillota</taxon>
        <taxon>Clostridia</taxon>
        <taxon>Eubacteriales</taxon>
        <taxon>Oscillospiraceae</taxon>
        <taxon>Flavonifractor</taxon>
    </lineage>
</organism>
<dbReference type="AlphaFoldDB" id="A0A6I2R9Y5"/>
<evidence type="ECO:0000313" key="2">
    <source>
        <dbReference type="Proteomes" id="UP000434475"/>
    </source>
</evidence>
<comment type="caution">
    <text evidence="1">The sequence shown here is derived from an EMBL/GenBank/DDBJ whole genome shotgun (WGS) entry which is preliminary data.</text>
</comment>
<evidence type="ECO:0000313" key="1">
    <source>
        <dbReference type="EMBL" id="MSB23105.1"/>
    </source>
</evidence>